<dbReference type="Gene3D" id="1.10.150.780">
    <property type="entry name" value="Vps16, C-terminal region"/>
    <property type="match status" value="1"/>
</dbReference>
<feature type="domain" description="Vps16 C-terminal" evidence="3">
    <location>
        <begin position="633"/>
        <end position="811"/>
    </location>
</feature>
<dbReference type="PANTHER" id="PTHR12811">
    <property type="entry name" value="VACUOLAR PROTEIN SORTING VPS16"/>
    <property type="match status" value="1"/>
</dbReference>
<dbReference type="GO" id="GO:0016197">
    <property type="term" value="P:endosomal transport"/>
    <property type="evidence" value="ECO:0007669"/>
    <property type="project" value="TreeGrafter"/>
</dbReference>
<dbReference type="InterPro" id="IPR006926">
    <property type="entry name" value="Vps16_N"/>
</dbReference>
<comment type="caution">
    <text evidence="5">The sequence shown here is derived from an EMBL/GenBank/DDBJ whole genome shotgun (WGS) entry which is preliminary data.</text>
</comment>
<accession>A0A430QNS4</accession>
<organism evidence="5 6">
    <name type="scientific">Schistosoma bovis</name>
    <name type="common">Blood fluke</name>
    <dbReference type="NCBI Taxonomy" id="6184"/>
    <lineage>
        <taxon>Eukaryota</taxon>
        <taxon>Metazoa</taxon>
        <taxon>Spiralia</taxon>
        <taxon>Lophotrochozoa</taxon>
        <taxon>Platyhelminthes</taxon>
        <taxon>Trematoda</taxon>
        <taxon>Digenea</taxon>
        <taxon>Strigeidida</taxon>
        <taxon>Schistosomatoidea</taxon>
        <taxon>Schistosomatidae</taxon>
        <taxon>Schistosoma</taxon>
    </lineage>
</organism>
<dbReference type="Pfam" id="PF04840">
    <property type="entry name" value="Vps16_C"/>
    <property type="match status" value="2"/>
</dbReference>
<dbReference type="PANTHER" id="PTHR12811:SF0">
    <property type="entry name" value="VACUOLAR PROTEIN SORTING-ASSOCIATED PROTEIN 16 HOMOLOG"/>
    <property type="match status" value="1"/>
</dbReference>
<dbReference type="Proteomes" id="UP000290809">
    <property type="component" value="Unassembled WGS sequence"/>
</dbReference>
<evidence type="ECO:0000259" key="4">
    <source>
        <dbReference type="Pfam" id="PF04841"/>
    </source>
</evidence>
<evidence type="ECO:0000256" key="1">
    <source>
        <dbReference type="ARBA" id="ARBA00009250"/>
    </source>
</evidence>
<dbReference type="InterPro" id="IPR016534">
    <property type="entry name" value="VPS16"/>
</dbReference>
<keyword evidence="6" id="KW-1185">Reference proteome</keyword>
<dbReference type="AlphaFoldDB" id="A0A430QNS4"/>
<evidence type="ECO:0000313" key="6">
    <source>
        <dbReference type="Proteomes" id="UP000290809"/>
    </source>
</evidence>
<dbReference type="PIRSF" id="PIRSF007949">
    <property type="entry name" value="VPS16"/>
    <property type="match status" value="1"/>
</dbReference>
<evidence type="ECO:0000256" key="2">
    <source>
        <dbReference type="ARBA" id="ARBA00017947"/>
    </source>
</evidence>
<feature type="domain" description="Vps16 N-terminal" evidence="4">
    <location>
        <begin position="26"/>
        <end position="459"/>
    </location>
</feature>
<dbReference type="GO" id="GO:0006886">
    <property type="term" value="P:intracellular protein transport"/>
    <property type="evidence" value="ECO:0007669"/>
    <property type="project" value="InterPro"/>
</dbReference>
<comment type="similarity">
    <text evidence="1">Belongs to the VPS16 family.</text>
</comment>
<name>A0A430QNS4_SCHBO</name>
<reference evidence="5 6" key="1">
    <citation type="journal article" date="2019" name="PLoS Pathog.">
        <title>Genome sequence of the bovine parasite Schistosoma bovis Tanzania.</title>
        <authorList>
            <person name="Oey H."/>
            <person name="Zakrzewski M."/>
            <person name="Gobert G."/>
            <person name="Gravermann K."/>
            <person name="Stoye J."/>
            <person name="Jones M."/>
            <person name="Mcmanus D."/>
            <person name="Krause L."/>
        </authorList>
    </citation>
    <scope>NUCLEOTIDE SEQUENCE [LARGE SCALE GENOMIC DNA]</scope>
    <source>
        <strain evidence="5 6">TAN1997</strain>
    </source>
</reference>
<evidence type="ECO:0000313" key="5">
    <source>
        <dbReference type="EMBL" id="RTG89322.1"/>
    </source>
</evidence>
<evidence type="ECO:0000259" key="3">
    <source>
        <dbReference type="Pfam" id="PF04840"/>
    </source>
</evidence>
<dbReference type="GO" id="GO:0005768">
    <property type="term" value="C:endosome"/>
    <property type="evidence" value="ECO:0007669"/>
    <property type="project" value="TreeGrafter"/>
</dbReference>
<sequence length="966" mass="109029">MTVLGEEWFAVGDIYFRYLLIRFLLYCRKLHLYDMPWGMGFSISQFKTSICQYSGYIGRDIFTSSLSSLSNVFGWPSGSKTYTSNIYIIRQTRFPKCCELISTLFWKDAPGILLGWTLSEDLLVIQKTGFTTILDHQGKFVRRFSMGPEAEEREIISAKLFTIDYNTGIAVLTGGNHIYVTTSIETPRMRRLVELPGPVKSLSHWTIVTTPLETGTPDSFRSPWVMFSNKKNLYRADFGTVEGIDLSKLTRSTGSDIYLLSISLNMQFVAIYLTNGELLITNTRFTELHSHIDLTQRISVMLVNNNNSANQKFNHPKTMLWLTNSAVVLQWNNLIAIISTQSDIYETFYADDIFLAQEIDGIRILSPTSHELLQRVPSPLESLGRIGASCPATWLLSASKSLKINCGRTNDYLLPIKQPNQMIDAISHCIEAACHATVDPICQQELLESAHLGRGLLSAMMNTTPNATISSTTVTNNNNTGHYSIEAKLKELADHAAKVCQTLRLLNSLAVPWLGIALTWRQFRELGPNKLFERLLIRRHYPMAIELVRIHQKHKWPISILEESQSNYGTCTFTRLLAHWACNSSITSSGAATLISERVAAIVDKLFNNSSESKSKSSNHHANYYSTSIPHLDFADVASQAISAGRETVAEQILEYEPRAWRQVPLLLKLSRYNRALVRAVETGNPELITTVVVALQEQSKLPPADLAMVLRRHPIALAIYQETLEQADHSKSGSENSTKAALLNFDHEYDHALEAKKIVLSAYQENSLASRLTLLQNAEEIYRQSKNDFMAQQCNAQVRLLKFQSKLEKQEISAPVFEIKSIPGSNRILPEVVQSGSINEKLWVGQSLNTTLSRLLASGQSERQADQLRREFRVSEKRFAFLRVVGMAINNASWLEMDKMIRAKKPPVNVEILIKICIDGNRIDEAIKLISKLPPERTVRFWVMTGTIESLILTSYSYDNIKNNR</sequence>
<dbReference type="InterPro" id="IPR038132">
    <property type="entry name" value="Vps16_C_sf"/>
</dbReference>
<protein>
    <recommendedName>
        <fullName evidence="2">Vacuolar protein sorting-associated protein 16 homolog</fullName>
    </recommendedName>
</protein>
<dbReference type="InterPro" id="IPR006925">
    <property type="entry name" value="Vps16_C"/>
</dbReference>
<dbReference type="GO" id="GO:0005765">
    <property type="term" value="C:lysosomal membrane"/>
    <property type="evidence" value="ECO:0007669"/>
    <property type="project" value="TreeGrafter"/>
</dbReference>
<proteinExistence type="inferred from homology"/>
<dbReference type="Pfam" id="PF04841">
    <property type="entry name" value="Vps16_N"/>
    <property type="match status" value="1"/>
</dbReference>
<gene>
    <name evidence="5" type="ORF">DC041_0003895</name>
</gene>
<feature type="domain" description="Vps16 C-terminal" evidence="3">
    <location>
        <begin position="845"/>
        <end position="951"/>
    </location>
</feature>
<dbReference type="GO" id="GO:0003779">
    <property type="term" value="F:actin binding"/>
    <property type="evidence" value="ECO:0007669"/>
    <property type="project" value="TreeGrafter"/>
</dbReference>
<dbReference type="EMBL" id="QMKO01001511">
    <property type="protein sequence ID" value="RTG89322.1"/>
    <property type="molecule type" value="Genomic_DNA"/>
</dbReference>
<dbReference type="GO" id="GO:0042144">
    <property type="term" value="P:vacuole fusion, non-autophagic"/>
    <property type="evidence" value="ECO:0007669"/>
    <property type="project" value="TreeGrafter"/>
</dbReference>
<dbReference type="GO" id="GO:0030897">
    <property type="term" value="C:HOPS complex"/>
    <property type="evidence" value="ECO:0007669"/>
    <property type="project" value="TreeGrafter"/>
</dbReference>
<dbReference type="STRING" id="6184.A0A430QNS4"/>